<name>A0A1I1KBA2_9LACT</name>
<dbReference type="GO" id="GO:0016491">
    <property type="term" value="F:oxidoreductase activity"/>
    <property type="evidence" value="ECO:0007669"/>
    <property type="project" value="InterPro"/>
</dbReference>
<gene>
    <name evidence="2" type="ORF">SAMN04488102_11063</name>
</gene>
<evidence type="ECO:0000259" key="1">
    <source>
        <dbReference type="Pfam" id="PF03358"/>
    </source>
</evidence>
<feature type="domain" description="NADPH-dependent FMN reductase-like" evidence="1">
    <location>
        <begin position="1"/>
        <end position="145"/>
    </location>
</feature>
<accession>A0A1I1KBA2</accession>
<dbReference type="GO" id="GO:0010181">
    <property type="term" value="F:FMN binding"/>
    <property type="evidence" value="ECO:0007669"/>
    <property type="project" value="TreeGrafter"/>
</dbReference>
<dbReference type="STRING" id="753702.SAMN04488102_11063"/>
<dbReference type="InterPro" id="IPR029039">
    <property type="entry name" value="Flavoprotein-like_sf"/>
</dbReference>
<dbReference type="GO" id="GO:0005829">
    <property type="term" value="C:cytosol"/>
    <property type="evidence" value="ECO:0007669"/>
    <property type="project" value="TreeGrafter"/>
</dbReference>
<evidence type="ECO:0000313" key="3">
    <source>
        <dbReference type="Proteomes" id="UP000199612"/>
    </source>
</evidence>
<dbReference type="InterPro" id="IPR005025">
    <property type="entry name" value="FMN_Rdtase-like_dom"/>
</dbReference>
<organism evidence="2 3">
    <name type="scientific">Alkalibacterium subtropicum</name>
    <dbReference type="NCBI Taxonomy" id="753702"/>
    <lineage>
        <taxon>Bacteria</taxon>
        <taxon>Bacillati</taxon>
        <taxon>Bacillota</taxon>
        <taxon>Bacilli</taxon>
        <taxon>Lactobacillales</taxon>
        <taxon>Carnobacteriaceae</taxon>
        <taxon>Alkalibacterium</taxon>
    </lineage>
</organism>
<dbReference type="AlphaFoldDB" id="A0A1I1KBA2"/>
<protein>
    <submittedName>
        <fullName evidence="2">NAD(P)H-dependent FMN reductase</fullName>
    </submittedName>
</protein>
<sequence>MKIGIILGSIREGRVNEDVAKWVKNVAENYSQELEFELVDLKTFDLPVFAEPASPAYTDDLVEKEKQRPWSEKMNSLDGYIFITPEYNHGMSSALKNGLDFVYHELNDKAAGIVSYGSAGGVRSAEQLRTVLSEFQVAHVRTHPALSLFYDWDDEGLNPSGAQKKAVETMLYQLTYWAEAMKSVREKKAEKAGDPKK</sequence>
<dbReference type="EMBL" id="FOLT01000010">
    <property type="protein sequence ID" value="SFC55978.1"/>
    <property type="molecule type" value="Genomic_DNA"/>
</dbReference>
<dbReference type="SUPFAM" id="SSF52218">
    <property type="entry name" value="Flavoproteins"/>
    <property type="match status" value="1"/>
</dbReference>
<dbReference type="OrthoDB" id="9812295at2"/>
<keyword evidence="3" id="KW-1185">Reference proteome</keyword>
<dbReference type="Gene3D" id="3.40.50.360">
    <property type="match status" value="1"/>
</dbReference>
<proteinExistence type="predicted"/>
<reference evidence="3" key="1">
    <citation type="submission" date="2016-10" db="EMBL/GenBank/DDBJ databases">
        <authorList>
            <person name="Varghese N."/>
            <person name="Submissions S."/>
        </authorList>
    </citation>
    <scope>NUCLEOTIDE SEQUENCE [LARGE SCALE GENOMIC DNA]</scope>
    <source>
        <strain evidence="3">DSM 23664</strain>
    </source>
</reference>
<dbReference type="PANTHER" id="PTHR30543:SF21">
    <property type="entry name" value="NAD(P)H-DEPENDENT FMN REDUCTASE LOT6"/>
    <property type="match status" value="1"/>
</dbReference>
<dbReference type="Proteomes" id="UP000199612">
    <property type="component" value="Unassembled WGS sequence"/>
</dbReference>
<evidence type="ECO:0000313" key="2">
    <source>
        <dbReference type="EMBL" id="SFC55978.1"/>
    </source>
</evidence>
<dbReference type="RefSeq" id="WP_091530911.1">
    <property type="nucleotide sequence ID" value="NZ_FOLT01000010.1"/>
</dbReference>
<dbReference type="Pfam" id="PF03358">
    <property type="entry name" value="FMN_red"/>
    <property type="match status" value="1"/>
</dbReference>
<dbReference type="InterPro" id="IPR050712">
    <property type="entry name" value="NAD(P)H-dep_reductase"/>
</dbReference>
<dbReference type="PANTHER" id="PTHR30543">
    <property type="entry name" value="CHROMATE REDUCTASE"/>
    <property type="match status" value="1"/>
</dbReference>